<dbReference type="EMBL" id="QGNA01000001">
    <property type="protein sequence ID" value="PWS38576.1"/>
    <property type="molecule type" value="Genomic_DNA"/>
</dbReference>
<protein>
    <submittedName>
        <fullName evidence="3">Thiamine phosphate synthase</fullName>
    </submittedName>
</protein>
<dbReference type="AlphaFoldDB" id="A0A317FLW2"/>
<dbReference type="Gene3D" id="3.20.20.70">
    <property type="entry name" value="Aldolase class I"/>
    <property type="match status" value="1"/>
</dbReference>
<dbReference type="OrthoDB" id="8446047at2"/>
<feature type="region of interest" description="Disordered" evidence="1">
    <location>
        <begin position="221"/>
        <end position="240"/>
    </location>
</feature>
<comment type="caution">
    <text evidence="3">The sequence shown here is derived from an EMBL/GenBank/DDBJ whole genome shotgun (WGS) entry which is preliminary data.</text>
</comment>
<feature type="region of interest" description="Disordered" evidence="1">
    <location>
        <begin position="1"/>
        <end position="34"/>
    </location>
</feature>
<keyword evidence="4" id="KW-1185">Reference proteome</keyword>
<dbReference type="GO" id="GO:0009228">
    <property type="term" value="P:thiamine biosynthetic process"/>
    <property type="evidence" value="ECO:0007669"/>
    <property type="project" value="UniProtKB-KW"/>
</dbReference>
<evidence type="ECO:0000313" key="4">
    <source>
        <dbReference type="Proteomes" id="UP000245765"/>
    </source>
</evidence>
<dbReference type="Pfam" id="PF02581">
    <property type="entry name" value="TMP-TENI"/>
    <property type="match status" value="1"/>
</dbReference>
<evidence type="ECO:0000313" key="3">
    <source>
        <dbReference type="EMBL" id="PWS38576.1"/>
    </source>
</evidence>
<feature type="compositionally biased region" description="Basic and acidic residues" evidence="1">
    <location>
        <begin position="1"/>
        <end position="11"/>
    </location>
</feature>
<dbReference type="InterPro" id="IPR013785">
    <property type="entry name" value="Aldolase_TIM"/>
</dbReference>
<gene>
    <name evidence="3" type="ORF">DFH01_04685</name>
</gene>
<sequence>MRQNKELDPFHRAGRGGTGLGGWSRRLKPATGAGGRRVPRLWLLSDPVRLPDPVASARRLPRGAAVLARGAGPAVLGRLARLARGRGLALLLGGEGRAALSLRAGLHVPDRAAARGLLPFLRARRGGAPWALLSVAVHGRAGMARGRRLRADCALLSPAFATASHPGARALGPLRWAALARALGRPAVALGGVGPETAGRLPRRGAGRAAGLAAIGALASASGPEGGLWRERHSVSRKSR</sequence>
<reference evidence="4" key="1">
    <citation type="submission" date="2018-05" db="EMBL/GenBank/DDBJ databases">
        <authorList>
            <person name="Du Z."/>
            <person name="Wang X."/>
        </authorList>
    </citation>
    <scope>NUCLEOTIDE SEQUENCE [LARGE SCALE GENOMIC DNA]</scope>
    <source>
        <strain evidence="4">CQN31</strain>
    </source>
</reference>
<proteinExistence type="predicted"/>
<organism evidence="3 4">
    <name type="scientific">Falsiroseomonas bella</name>
    <dbReference type="NCBI Taxonomy" id="2184016"/>
    <lineage>
        <taxon>Bacteria</taxon>
        <taxon>Pseudomonadati</taxon>
        <taxon>Pseudomonadota</taxon>
        <taxon>Alphaproteobacteria</taxon>
        <taxon>Acetobacterales</taxon>
        <taxon>Roseomonadaceae</taxon>
        <taxon>Falsiroseomonas</taxon>
    </lineage>
</organism>
<dbReference type="InterPro" id="IPR036206">
    <property type="entry name" value="ThiamineP_synth_sf"/>
</dbReference>
<name>A0A317FLW2_9PROT</name>
<evidence type="ECO:0000259" key="2">
    <source>
        <dbReference type="Pfam" id="PF02581"/>
    </source>
</evidence>
<dbReference type="SUPFAM" id="SSF51391">
    <property type="entry name" value="Thiamin phosphate synthase"/>
    <property type="match status" value="1"/>
</dbReference>
<evidence type="ECO:0000256" key="1">
    <source>
        <dbReference type="SAM" id="MobiDB-lite"/>
    </source>
</evidence>
<dbReference type="InterPro" id="IPR022998">
    <property type="entry name" value="ThiamineP_synth_TenI"/>
</dbReference>
<dbReference type="Proteomes" id="UP000245765">
    <property type="component" value="Unassembled WGS sequence"/>
</dbReference>
<feature type="domain" description="Thiamine phosphate synthase/TenI" evidence="2">
    <location>
        <begin position="78"/>
        <end position="215"/>
    </location>
</feature>
<accession>A0A317FLW2</accession>